<gene>
    <name evidence="2" type="ORF">HNQ01_002185</name>
</gene>
<reference evidence="2 3" key="1">
    <citation type="submission" date="2020-05" db="EMBL/GenBank/DDBJ databases">
        <title>Genomic Encyclopedia of Type Strains, Phase IV (KMG-V): Genome sequencing to study the core and pangenomes of soil and plant-associated prokaryotes.</title>
        <authorList>
            <person name="Whitman W."/>
        </authorList>
    </citation>
    <scope>NUCLEOTIDE SEQUENCE [LARGE SCALE GENOMIC DNA]</scope>
    <source>
        <strain evidence="2 3">C29</strain>
    </source>
</reference>
<dbReference type="CDD" id="cd00009">
    <property type="entry name" value="AAA"/>
    <property type="match status" value="1"/>
</dbReference>
<dbReference type="Pfam" id="PF20030">
    <property type="entry name" value="bpMoxR"/>
    <property type="match status" value="1"/>
</dbReference>
<evidence type="ECO:0000259" key="1">
    <source>
        <dbReference type="SMART" id="SM00382"/>
    </source>
</evidence>
<dbReference type="PANTHER" id="PTHR32204:SF0">
    <property type="entry name" value="ATPASE RAVA"/>
    <property type="match status" value="1"/>
</dbReference>
<dbReference type="PRINTS" id="PR00300">
    <property type="entry name" value="CLPPROTEASEA"/>
</dbReference>
<dbReference type="InterPro" id="IPR045427">
    <property type="entry name" value="MoxR"/>
</dbReference>
<dbReference type="InterPro" id="IPR001270">
    <property type="entry name" value="ClpA/B"/>
</dbReference>
<name>A0ABX2G4U8_9BURK</name>
<dbReference type="InterPro" id="IPR041538">
    <property type="entry name" value="RavA-like_AAA_lid"/>
</dbReference>
<dbReference type="SUPFAM" id="SSF52540">
    <property type="entry name" value="P-loop containing nucleoside triphosphate hydrolases"/>
    <property type="match status" value="1"/>
</dbReference>
<feature type="domain" description="AAA+ ATPase" evidence="1">
    <location>
        <begin position="46"/>
        <end position="184"/>
    </location>
</feature>
<keyword evidence="2" id="KW-0378">Hydrolase</keyword>
<dbReference type="Pfam" id="PF17868">
    <property type="entry name" value="AAA_lid_8"/>
    <property type="match status" value="1"/>
</dbReference>
<dbReference type="InterPro" id="IPR027417">
    <property type="entry name" value="P-loop_NTPase"/>
</dbReference>
<dbReference type="InterPro" id="IPR003593">
    <property type="entry name" value="AAA+_ATPase"/>
</dbReference>
<dbReference type="RefSeq" id="WP_173805457.1">
    <property type="nucleotide sequence ID" value="NZ_JABSNM010000008.1"/>
</dbReference>
<dbReference type="PANTHER" id="PTHR32204">
    <property type="entry name" value="ATPASE RAVA"/>
    <property type="match status" value="1"/>
</dbReference>
<comment type="caution">
    <text evidence="2">The sequence shown here is derived from an EMBL/GenBank/DDBJ whole genome shotgun (WGS) entry which is preliminary data.</text>
</comment>
<keyword evidence="3" id="KW-1185">Reference proteome</keyword>
<dbReference type="EC" id="3.6.3.-" evidence="2"/>
<dbReference type="Gene3D" id="3.40.50.300">
    <property type="entry name" value="P-loop containing nucleotide triphosphate hydrolases"/>
    <property type="match status" value="1"/>
</dbReference>
<sequence>MSPACPAAAAPSLPCPDRLNALIATLGDGLLERDAEVRLALLAALAGEHVLLLGPPGTAKSELARRLHRAFEGATYFERLLTRFSTPEELFGPLSLKALENDRYERLTAGFLPEAGIAFLDEVFKANSAILNTLLTLLNEREFDNGSGRTTVPLVSVVGASNEVPGDETLQAFFDRFLVRLPIAPVGDEAFEALLRLADRPAPVPAEPLRPAEREAVATAAAQVGLGDDAVEALRRLRAWLAAQTPPQALSDRRWRQLVGLMRVAAATEGRAQVDALDLWLAPQAAAPRPELAPALQDWFAREIAQAVPQDAPWLTRAVEAFERQLELEQRAEADGESDSAGKMALARAIGGGRDDDGAAGSMRLLARQLEASSRRRWSAVHVAARVAQVDETIAAARPHREAAVAAAEALAARLEGRLWMAPSRVAALLAAHAHTALVLDALLARLGAVRQGFEALPLEEAPGAEPPATPTPVALEA</sequence>
<proteinExistence type="predicted"/>
<dbReference type="SMART" id="SM00382">
    <property type="entry name" value="AAA"/>
    <property type="match status" value="1"/>
</dbReference>
<protein>
    <submittedName>
        <fullName evidence="2">MoxR-like ATPase</fullName>
        <ecNumber evidence="2">3.6.3.-</ecNumber>
    </submittedName>
</protein>
<dbReference type="Proteomes" id="UP001516061">
    <property type="component" value="Unassembled WGS sequence"/>
</dbReference>
<dbReference type="EMBL" id="JABSNM010000008">
    <property type="protein sequence ID" value="NRT56442.1"/>
    <property type="molecule type" value="Genomic_DNA"/>
</dbReference>
<dbReference type="GO" id="GO:0016787">
    <property type="term" value="F:hydrolase activity"/>
    <property type="evidence" value="ECO:0007669"/>
    <property type="project" value="UniProtKB-KW"/>
</dbReference>
<dbReference type="InterPro" id="IPR050513">
    <property type="entry name" value="RavA_ATPases"/>
</dbReference>
<evidence type="ECO:0000313" key="2">
    <source>
        <dbReference type="EMBL" id="NRT56442.1"/>
    </source>
</evidence>
<accession>A0ABX2G4U8</accession>
<organism evidence="2 3">
    <name type="scientific">Sphaerotilus uruguayifluvii</name>
    <dbReference type="NCBI Taxonomy" id="2735897"/>
    <lineage>
        <taxon>Bacteria</taxon>
        <taxon>Pseudomonadati</taxon>
        <taxon>Pseudomonadota</taxon>
        <taxon>Betaproteobacteria</taxon>
        <taxon>Burkholderiales</taxon>
        <taxon>Sphaerotilaceae</taxon>
        <taxon>Sphaerotilus</taxon>
    </lineage>
</organism>
<evidence type="ECO:0000313" key="3">
    <source>
        <dbReference type="Proteomes" id="UP001516061"/>
    </source>
</evidence>